<proteinExistence type="predicted"/>
<organism evidence="1 2">
    <name type="scientific">Trifolium pratense</name>
    <name type="common">Red clover</name>
    <dbReference type="NCBI Taxonomy" id="57577"/>
    <lineage>
        <taxon>Eukaryota</taxon>
        <taxon>Viridiplantae</taxon>
        <taxon>Streptophyta</taxon>
        <taxon>Embryophyta</taxon>
        <taxon>Tracheophyta</taxon>
        <taxon>Spermatophyta</taxon>
        <taxon>Magnoliopsida</taxon>
        <taxon>eudicotyledons</taxon>
        <taxon>Gunneridae</taxon>
        <taxon>Pentapetalae</taxon>
        <taxon>rosids</taxon>
        <taxon>fabids</taxon>
        <taxon>Fabales</taxon>
        <taxon>Fabaceae</taxon>
        <taxon>Papilionoideae</taxon>
        <taxon>50 kb inversion clade</taxon>
        <taxon>NPAAA clade</taxon>
        <taxon>Hologalegina</taxon>
        <taxon>IRL clade</taxon>
        <taxon>Trifolieae</taxon>
        <taxon>Trifolium</taxon>
    </lineage>
</organism>
<dbReference type="EMBL" id="CASHSV030000024">
    <property type="protein sequence ID" value="CAJ2640754.1"/>
    <property type="molecule type" value="Genomic_DNA"/>
</dbReference>
<accession>A0ACB0J6Z4</accession>
<evidence type="ECO:0000313" key="1">
    <source>
        <dbReference type="EMBL" id="CAJ2640754.1"/>
    </source>
</evidence>
<comment type="caution">
    <text evidence="1">The sequence shown here is derived from an EMBL/GenBank/DDBJ whole genome shotgun (WGS) entry which is preliminary data.</text>
</comment>
<reference evidence="1" key="1">
    <citation type="submission" date="2023-10" db="EMBL/GenBank/DDBJ databases">
        <authorList>
            <person name="Rodriguez Cubillos JULIANA M."/>
            <person name="De Vega J."/>
        </authorList>
    </citation>
    <scope>NUCLEOTIDE SEQUENCE</scope>
</reference>
<keyword evidence="2" id="KW-1185">Reference proteome</keyword>
<name>A0ACB0J6Z4_TRIPR</name>
<dbReference type="Proteomes" id="UP001177021">
    <property type="component" value="Unassembled WGS sequence"/>
</dbReference>
<evidence type="ECO:0000313" key="2">
    <source>
        <dbReference type="Proteomes" id="UP001177021"/>
    </source>
</evidence>
<gene>
    <name evidence="1" type="ORF">MILVUS5_LOCUS10551</name>
</gene>
<protein>
    <submittedName>
        <fullName evidence="1">Uncharacterized protein</fullName>
    </submittedName>
</protein>
<sequence>MATCTDRITKEKDESMTKPNWLELPIDLTMNILQRLDTVDILRSARNVCPLWRNIYKDPLKWRTILIRGLDHPFRIDRLGKICRCAIDLSCGLLEDIRIEHIGTDDLLEDMAHRVSHLQRLQLFKCDGVKDEGLAEFVKTLPLLEELDYVSRRGHISKECVEVIGRCCPLLKSLRLDTEGCCHSVCHGHGEAIFIGKTMPGLCHLKLFGIVLTNDELLTILDGCPLLESLHLSKYGCYYLNPDLVKRCQVQIKDFKILQNFQGVDYECSLGVEGDILDIDFLSLVYLNFS</sequence>